<dbReference type="AlphaFoldDB" id="A0A7X4K9I1"/>
<keyword evidence="5" id="KW-1185">Reference proteome</keyword>
<evidence type="ECO:0000313" key="4">
    <source>
        <dbReference type="EMBL" id="MYM00118.1"/>
    </source>
</evidence>
<keyword evidence="2" id="KW-0560">Oxidoreductase</keyword>
<dbReference type="InterPro" id="IPR036188">
    <property type="entry name" value="FAD/NAD-bd_sf"/>
</dbReference>
<dbReference type="RefSeq" id="WP_160987389.1">
    <property type="nucleotide sequence ID" value="NZ_WVTD01000028.1"/>
</dbReference>
<dbReference type="InterPro" id="IPR003953">
    <property type="entry name" value="FAD-dep_OxRdtase_2_FAD-bd"/>
</dbReference>
<proteinExistence type="predicted"/>
<comment type="caution">
    <text evidence="4">The sequence shown here is derived from an EMBL/GenBank/DDBJ whole genome shotgun (WGS) entry which is preliminary data.</text>
</comment>
<accession>A0A7X4K9I1</accession>
<dbReference type="Gene3D" id="3.50.50.60">
    <property type="entry name" value="FAD/NAD(P)-binding domain"/>
    <property type="match status" value="1"/>
</dbReference>
<evidence type="ECO:0000313" key="5">
    <source>
        <dbReference type="Proteomes" id="UP000465810"/>
    </source>
</evidence>
<name>A0A7X4K9I1_9SPHN</name>
<organism evidence="4 5">
    <name type="scientific">Novosphingobium silvae</name>
    <dbReference type="NCBI Taxonomy" id="2692619"/>
    <lineage>
        <taxon>Bacteria</taxon>
        <taxon>Pseudomonadati</taxon>
        <taxon>Pseudomonadota</taxon>
        <taxon>Alphaproteobacteria</taxon>
        <taxon>Sphingomonadales</taxon>
        <taxon>Sphingomonadaceae</taxon>
        <taxon>Novosphingobium</taxon>
    </lineage>
</organism>
<feature type="domain" description="FAD-dependent oxidoreductase 2 FAD-binding" evidence="3">
    <location>
        <begin position="4"/>
        <end position="46"/>
    </location>
</feature>
<dbReference type="Pfam" id="PF00890">
    <property type="entry name" value="FAD_binding_2"/>
    <property type="match status" value="1"/>
</dbReference>
<protein>
    <submittedName>
        <fullName evidence="4">FAD-binding protein</fullName>
    </submittedName>
</protein>
<evidence type="ECO:0000256" key="1">
    <source>
        <dbReference type="ARBA" id="ARBA00022630"/>
    </source>
</evidence>
<reference evidence="4 5" key="1">
    <citation type="submission" date="2019-12" db="EMBL/GenBank/DDBJ databases">
        <authorList>
            <person name="Feng G."/>
            <person name="Zhu H."/>
        </authorList>
    </citation>
    <scope>NUCLEOTIDE SEQUENCE [LARGE SCALE GENOMIC DNA]</scope>
    <source>
        <strain evidence="4 5">FGD1</strain>
    </source>
</reference>
<keyword evidence="1" id="KW-0285">Flavoprotein</keyword>
<dbReference type="Proteomes" id="UP000465810">
    <property type="component" value="Unassembled WGS sequence"/>
</dbReference>
<evidence type="ECO:0000259" key="3">
    <source>
        <dbReference type="Pfam" id="PF00890"/>
    </source>
</evidence>
<gene>
    <name evidence="4" type="ORF">GR702_20385</name>
</gene>
<dbReference type="SUPFAM" id="SSF51905">
    <property type="entry name" value="FAD/NAD(P)-binding domain"/>
    <property type="match status" value="1"/>
</dbReference>
<dbReference type="EMBL" id="WVTD01000028">
    <property type="protein sequence ID" value="MYM00118.1"/>
    <property type="molecule type" value="Genomic_DNA"/>
</dbReference>
<evidence type="ECO:0000256" key="2">
    <source>
        <dbReference type="ARBA" id="ARBA00023002"/>
    </source>
</evidence>
<dbReference type="GO" id="GO:0016491">
    <property type="term" value="F:oxidoreductase activity"/>
    <property type="evidence" value="ECO:0007669"/>
    <property type="project" value="UniProtKB-KW"/>
</dbReference>
<sequence>MQRDAIIIGGSFAGLSAAIHIAQARRSACVVDAGRPRNRFADASHGFFGQDGAEPLAMIARSRAAVVSLHQSLVFEPIR</sequence>